<accession>A0A8X7WHQ0</accession>
<sequence length="176" mass="19377">MHDSSCDEAVNVKAEESLADKDFNVVMAALSSPVAALQSRSSRSTVSSSRTSFESHTRNKFSPSLQESLNSKRTMQVKDGKINKRSSEFPGTDHILLIRLVGGDDSTTTKRGDLQDKSDDHLFEDNIREGLESRLFGSLELTAEASSLIIPALDILLLVKDVTRNSEDDFVTFPVK</sequence>
<organism evidence="2 3">
    <name type="scientific">Brassica carinata</name>
    <name type="common">Ethiopian mustard</name>
    <name type="synonym">Abyssinian cabbage</name>
    <dbReference type="NCBI Taxonomy" id="52824"/>
    <lineage>
        <taxon>Eukaryota</taxon>
        <taxon>Viridiplantae</taxon>
        <taxon>Streptophyta</taxon>
        <taxon>Embryophyta</taxon>
        <taxon>Tracheophyta</taxon>
        <taxon>Spermatophyta</taxon>
        <taxon>Magnoliopsida</taxon>
        <taxon>eudicotyledons</taxon>
        <taxon>Gunneridae</taxon>
        <taxon>Pentapetalae</taxon>
        <taxon>rosids</taxon>
        <taxon>malvids</taxon>
        <taxon>Brassicales</taxon>
        <taxon>Brassicaceae</taxon>
        <taxon>Brassiceae</taxon>
        <taxon>Brassica</taxon>
    </lineage>
</organism>
<proteinExistence type="predicted"/>
<dbReference type="EMBL" id="JAAMPC010000001">
    <property type="protein sequence ID" value="KAG2329405.1"/>
    <property type="molecule type" value="Genomic_DNA"/>
</dbReference>
<evidence type="ECO:0000313" key="2">
    <source>
        <dbReference type="EMBL" id="KAG2329405.1"/>
    </source>
</evidence>
<feature type="compositionally biased region" description="Polar residues" evidence="1">
    <location>
        <begin position="60"/>
        <end position="74"/>
    </location>
</feature>
<evidence type="ECO:0000256" key="1">
    <source>
        <dbReference type="SAM" id="MobiDB-lite"/>
    </source>
</evidence>
<feature type="compositionally biased region" description="Low complexity" evidence="1">
    <location>
        <begin position="39"/>
        <end position="54"/>
    </location>
</feature>
<reference evidence="2 3" key="1">
    <citation type="submission" date="2020-02" db="EMBL/GenBank/DDBJ databases">
        <authorList>
            <person name="Ma Q."/>
            <person name="Huang Y."/>
            <person name="Song X."/>
            <person name="Pei D."/>
        </authorList>
    </citation>
    <scope>NUCLEOTIDE SEQUENCE [LARGE SCALE GENOMIC DNA]</scope>
    <source>
        <strain evidence="2">Sxm20200214</strain>
        <tissue evidence="2">Leaf</tissue>
    </source>
</reference>
<dbReference type="AlphaFoldDB" id="A0A8X7WHQ0"/>
<dbReference type="Proteomes" id="UP000886595">
    <property type="component" value="Unassembled WGS sequence"/>
</dbReference>
<gene>
    <name evidence="2" type="ORF">Bca52824_000585</name>
</gene>
<evidence type="ECO:0000313" key="3">
    <source>
        <dbReference type="Proteomes" id="UP000886595"/>
    </source>
</evidence>
<protein>
    <submittedName>
        <fullName evidence="2">Uncharacterized protein</fullName>
    </submittedName>
</protein>
<feature type="compositionally biased region" description="Basic and acidic residues" evidence="1">
    <location>
        <begin position="76"/>
        <end position="87"/>
    </location>
</feature>
<name>A0A8X7WHQ0_BRACI</name>
<comment type="caution">
    <text evidence="2">The sequence shown here is derived from an EMBL/GenBank/DDBJ whole genome shotgun (WGS) entry which is preliminary data.</text>
</comment>
<feature type="region of interest" description="Disordered" evidence="1">
    <location>
        <begin position="33"/>
        <end position="88"/>
    </location>
</feature>
<keyword evidence="3" id="KW-1185">Reference proteome</keyword>